<reference evidence="1" key="1">
    <citation type="journal article" date="2022" name="bioRxiv">
        <title>Sequencing and chromosome-scale assembly of the giantPleurodeles waltlgenome.</title>
        <authorList>
            <person name="Brown T."/>
            <person name="Elewa A."/>
            <person name="Iarovenko S."/>
            <person name="Subramanian E."/>
            <person name="Araus A.J."/>
            <person name="Petzold A."/>
            <person name="Susuki M."/>
            <person name="Suzuki K.-i.T."/>
            <person name="Hayashi T."/>
            <person name="Toyoda A."/>
            <person name="Oliveira C."/>
            <person name="Osipova E."/>
            <person name="Leigh N.D."/>
            <person name="Simon A."/>
            <person name="Yun M.H."/>
        </authorList>
    </citation>
    <scope>NUCLEOTIDE SEQUENCE</scope>
    <source>
        <strain evidence="1">20211129_DDA</strain>
        <tissue evidence="1">Liver</tissue>
    </source>
</reference>
<comment type="caution">
    <text evidence="1">The sequence shown here is derived from an EMBL/GenBank/DDBJ whole genome shotgun (WGS) entry which is preliminary data.</text>
</comment>
<organism evidence="1 2">
    <name type="scientific">Pleurodeles waltl</name>
    <name type="common">Iberian ribbed newt</name>
    <dbReference type="NCBI Taxonomy" id="8319"/>
    <lineage>
        <taxon>Eukaryota</taxon>
        <taxon>Metazoa</taxon>
        <taxon>Chordata</taxon>
        <taxon>Craniata</taxon>
        <taxon>Vertebrata</taxon>
        <taxon>Euteleostomi</taxon>
        <taxon>Amphibia</taxon>
        <taxon>Batrachia</taxon>
        <taxon>Caudata</taxon>
        <taxon>Salamandroidea</taxon>
        <taxon>Salamandridae</taxon>
        <taxon>Pleurodelinae</taxon>
        <taxon>Pleurodeles</taxon>
    </lineage>
</organism>
<evidence type="ECO:0000313" key="2">
    <source>
        <dbReference type="Proteomes" id="UP001066276"/>
    </source>
</evidence>
<sequence length="81" mass="8991">MTKFTPSPTPWEQRKQHHPCDAEEYVPSLYSFLVFRGAPFTKCVPDKSYCGATGKPLDPSVTQFAFCTGTAFGKPAQKLAF</sequence>
<dbReference type="EMBL" id="JANPWB010000012">
    <property type="protein sequence ID" value="KAJ1115330.1"/>
    <property type="molecule type" value="Genomic_DNA"/>
</dbReference>
<dbReference type="Proteomes" id="UP001066276">
    <property type="component" value="Chromosome 8"/>
</dbReference>
<dbReference type="AlphaFoldDB" id="A0AAV7NK73"/>
<keyword evidence="2" id="KW-1185">Reference proteome</keyword>
<proteinExistence type="predicted"/>
<protein>
    <submittedName>
        <fullName evidence="1">Uncharacterized protein</fullName>
    </submittedName>
</protein>
<evidence type="ECO:0000313" key="1">
    <source>
        <dbReference type="EMBL" id="KAJ1115330.1"/>
    </source>
</evidence>
<name>A0AAV7NK73_PLEWA</name>
<accession>A0AAV7NK73</accession>
<gene>
    <name evidence="1" type="ORF">NDU88_003555</name>
</gene>